<proteinExistence type="predicted"/>
<dbReference type="EMBL" id="RHHT01000032">
    <property type="protein sequence ID" value="RNB77167.1"/>
    <property type="molecule type" value="Genomic_DNA"/>
</dbReference>
<evidence type="ECO:0000256" key="1">
    <source>
        <dbReference type="ARBA" id="ARBA00004141"/>
    </source>
</evidence>
<dbReference type="InterPro" id="IPR016944">
    <property type="entry name" value="UCP030066"/>
</dbReference>
<protein>
    <submittedName>
        <fullName evidence="6">DoxX family protein</fullName>
    </submittedName>
</protein>
<dbReference type="PIRSF" id="PIRSF030066">
    <property type="entry name" value="UCP030066"/>
    <property type="match status" value="1"/>
</dbReference>
<dbReference type="RefSeq" id="WP_122914269.1">
    <property type="nucleotide sequence ID" value="NZ_RHHT01000032.1"/>
</dbReference>
<evidence type="ECO:0000256" key="5">
    <source>
        <dbReference type="SAM" id="Phobius"/>
    </source>
</evidence>
<comment type="caution">
    <text evidence="6">The sequence shown here is derived from an EMBL/GenBank/DDBJ whole genome shotgun (WGS) entry which is preliminary data.</text>
</comment>
<dbReference type="AlphaFoldDB" id="A0A3M8CPD5"/>
<dbReference type="GO" id="GO:0016020">
    <property type="term" value="C:membrane"/>
    <property type="evidence" value="ECO:0007669"/>
    <property type="project" value="UniProtKB-SubCell"/>
</dbReference>
<dbReference type="Proteomes" id="UP000281915">
    <property type="component" value="Unassembled WGS sequence"/>
</dbReference>
<comment type="subcellular location">
    <subcellularLocation>
        <location evidence="1">Membrane</location>
        <topology evidence="1">Multi-pass membrane protein</topology>
    </subcellularLocation>
</comment>
<keyword evidence="4 5" id="KW-0472">Membrane</keyword>
<evidence type="ECO:0000313" key="6">
    <source>
        <dbReference type="EMBL" id="RNB77167.1"/>
    </source>
</evidence>
<evidence type="ECO:0000256" key="3">
    <source>
        <dbReference type="ARBA" id="ARBA00022989"/>
    </source>
</evidence>
<feature type="transmembrane region" description="Helical" evidence="5">
    <location>
        <begin position="73"/>
        <end position="90"/>
    </location>
</feature>
<reference evidence="6 7" key="1">
    <citation type="submission" date="2018-10" db="EMBL/GenBank/DDBJ databases">
        <title>Phylogenomics of Brevibacillus.</title>
        <authorList>
            <person name="Dunlap C."/>
        </authorList>
    </citation>
    <scope>NUCLEOTIDE SEQUENCE [LARGE SCALE GENOMIC DNA]</scope>
    <source>
        <strain evidence="6 7">JCM 15085</strain>
    </source>
</reference>
<dbReference type="InterPro" id="IPR032808">
    <property type="entry name" value="DoxX"/>
</dbReference>
<gene>
    <name evidence="6" type="ORF">EDM58_16215</name>
</gene>
<keyword evidence="3 5" id="KW-1133">Transmembrane helix</keyword>
<evidence type="ECO:0000256" key="2">
    <source>
        <dbReference type="ARBA" id="ARBA00022692"/>
    </source>
</evidence>
<feature type="transmembrane region" description="Helical" evidence="5">
    <location>
        <begin position="45"/>
        <end position="66"/>
    </location>
</feature>
<evidence type="ECO:0000313" key="7">
    <source>
        <dbReference type="Proteomes" id="UP000281915"/>
    </source>
</evidence>
<evidence type="ECO:0000256" key="4">
    <source>
        <dbReference type="ARBA" id="ARBA00023136"/>
    </source>
</evidence>
<organism evidence="6 7">
    <name type="scientific">Brevibacillus panacihumi</name>
    <dbReference type="NCBI Taxonomy" id="497735"/>
    <lineage>
        <taxon>Bacteria</taxon>
        <taxon>Bacillati</taxon>
        <taxon>Bacillota</taxon>
        <taxon>Bacilli</taxon>
        <taxon>Bacillales</taxon>
        <taxon>Paenibacillaceae</taxon>
        <taxon>Brevibacillus</taxon>
    </lineage>
</organism>
<dbReference type="Pfam" id="PF13564">
    <property type="entry name" value="DoxX_2"/>
    <property type="match status" value="1"/>
</dbReference>
<keyword evidence="2 5" id="KW-0812">Transmembrane</keyword>
<feature type="transmembrane region" description="Helical" evidence="5">
    <location>
        <begin position="96"/>
        <end position="116"/>
    </location>
</feature>
<name>A0A3M8CPD5_9BACL</name>
<accession>A0A3M8CPD5</accession>
<sequence length="136" mass="15163">MRKIRIAFWIFTILFSLAMLFPTISAILGEKETVKFITEHFGYPAYFVFYSGIVKVLGIAAILIPGYPRVKEWAYAGLAFDLISVVYSSIAVGDSIIAGWPMLIYFLLLAGSYVYYHKMNASVSTAATDTISPKLQ</sequence>